<dbReference type="RefSeq" id="XP_007805807.1">
    <property type="nucleotide sequence ID" value="XM_007807616.1"/>
</dbReference>
<feature type="compositionally biased region" description="Polar residues" evidence="1">
    <location>
        <begin position="495"/>
        <end position="512"/>
    </location>
</feature>
<feature type="compositionally biased region" description="Polar residues" evidence="1">
    <location>
        <begin position="108"/>
        <end position="132"/>
    </location>
</feature>
<dbReference type="Proteomes" id="UP000019373">
    <property type="component" value="Unassembled WGS sequence"/>
</dbReference>
<dbReference type="AlphaFoldDB" id="U1GA76"/>
<feature type="region of interest" description="Disordered" evidence="1">
    <location>
        <begin position="1"/>
        <end position="285"/>
    </location>
</feature>
<feature type="compositionally biased region" description="Polar residues" evidence="1">
    <location>
        <begin position="703"/>
        <end position="719"/>
    </location>
</feature>
<accession>U1GA76</accession>
<reference evidence="3" key="1">
    <citation type="journal article" date="2014" name="BMC Genomics">
        <title>Genome characteristics reveal the impact of lichenization on lichen-forming fungus Endocarpon pusillum Hedwig (Verrucariales, Ascomycota).</title>
        <authorList>
            <person name="Wang Y.-Y."/>
            <person name="Liu B."/>
            <person name="Zhang X.-Y."/>
            <person name="Zhou Q.-M."/>
            <person name="Zhang T."/>
            <person name="Li H."/>
            <person name="Yu Y.-F."/>
            <person name="Zhang X.-L."/>
            <person name="Hao X.-Y."/>
            <person name="Wang M."/>
            <person name="Wang L."/>
            <person name="Wei J.-C."/>
        </authorList>
    </citation>
    <scope>NUCLEOTIDE SEQUENCE [LARGE SCALE GENOMIC DNA]</scope>
    <source>
        <strain evidence="3">Z07020 / HMAS-L-300199</strain>
    </source>
</reference>
<evidence type="ECO:0000256" key="1">
    <source>
        <dbReference type="SAM" id="MobiDB-lite"/>
    </source>
</evidence>
<feature type="compositionally biased region" description="Basic and acidic residues" evidence="1">
    <location>
        <begin position="605"/>
        <end position="615"/>
    </location>
</feature>
<evidence type="ECO:0000313" key="2">
    <source>
        <dbReference type="EMBL" id="ERF68581.1"/>
    </source>
</evidence>
<proteinExistence type="predicted"/>
<feature type="compositionally biased region" description="Basic and acidic residues" evidence="1">
    <location>
        <begin position="681"/>
        <end position="690"/>
    </location>
</feature>
<organism evidence="2 3">
    <name type="scientific">Endocarpon pusillum (strain Z07020 / HMAS-L-300199)</name>
    <name type="common">Lichen-forming fungus</name>
    <dbReference type="NCBI Taxonomy" id="1263415"/>
    <lineage>
        <taxon>Eukaryota</taxon>
        <taxon>Fungi</taxon>
        <taxon>Dikarya</taxon>
        <taxon>Ascomycota</taxon>
        <taxon>Pezizomycotina</taxon>
        <taxon>Eurotiomycetes</taxon>
        <taxon>Chaetothyriomycetidae</taxon>
        <taxon>Verrucariales</taxon>
        <taxon>Verrucariaceae</taxon>
        <taxon>Endocarpon</taxon>
    </lineage>
</organism>
<feature type="compositionally biased region" description="Low complexity" evidence="1">
    <location>
        <begin position="543"/>
        <end position="569"/>
    </location>
</feature>
<feature type="compositionally biased region" description="Polar residues" evidence="1">
    <location>
        <begin position="447"/>
        <end position="474"/>
    </location>
</feature>
<dbReference type="GeneID" id="19239634"/>
<keyword evidence="3" id="KW-1185">Reference proteome</keyword>
<name>U1GA76_ENDPU</name>
<feature type="compositionally biased region" description="Polar residues" evidence="1">
    <location>
        <begin position="652"/>
        <end position="669"/>
    </location>
</feature>
<evidence type="ECO:0000313" key="3">
    <source>
        <dbReference type="Proteomes" id="UP000019373"/>
    </source>
</evidence>
<dbReference type="EMBL" id="KE721515">
    <property type="protein sequence ID" value="ERF68581.1"/>
    <property type="molecule type" value="Genomic_DNA"/>
</dbReference>
<feature type="compositionally biased region" description="Polar residues" evidence="1">
    <location>
        <begin position="572"/>
        <end position="600"/>
    </location>
</feature>
<protein>
    <submittedName>
        <fullName evidence="2">Uncharacterized protein</fullName>
    </submittedName>
</protein>
<dbReference type="HOGENOM" id="CLU_378128_0_0_1"/>
<feature type="region of interest" description="Disordered" evidence="1">
    <location>
        <begin position="330"/>
        <end position="733"/>
    </location>
</feature>
<feature type="compositionally biased region" description="Polar residues" evidence="1">
    <location>
        <begin position="207"/>
        <end position="221"/>
    </location>
</feature>
<feature type="compositionally biased region" description="Low complexity" evidence="1">
    <location>
        <begin position="184"/>
        <end position="200"/>
    </location>
</feature>
<gene>
    <name evidence="2" type="ORF">EPUS_04679</name>
</gene>
<sequence length="733" mass="77220">MVEIQPDQLMEGGLPPARAGAGGDGLLRLTGGSKSRGELSFRGGDAPSRRTGRPREKAPSGRKAPSVGKAAYRGGQFGRAGRSHMDYGGVDPSNPAVGRQLDPAVSRRQVTVRGSQPSAARSIRSVPSTRSISLLERDPGEAVLSPPAADGMPLRRPRSTTTQPARSRCQKCGPRLGSLLCLGRRFTSPTPSPTRSCPSPALDPRRPSNSIPSQSLRNATMANPPKGPSDISLITPPRLERPGSSLFRDQTAPGAGCQRDKSRAVQPSQKSYEVRSTPPYASLDDSIGDQQIVRAQSARSLQVVPLYQGATAPGCAARAGTAQAGKAQVGTIQADPSRGTAAPERQISSAMAKKQKSTSRAGFQAAAAPQSGGAGRAIEVTPPAGEIPASRATRPAERVQTRPVPYLPHFPEAPQVGETTEPYRSLTIRTSIKGSSSSKKKKSKKSTTAQPQAASIESVKSQSSLRRQRPSTVRSDAASVPLTRSQPSLKREQPSVAQSETARITSLRTQSSLRREQPSAAQPEAVSIILARSLSSLRRERPSAAQSEAASFVSPRPSSSTSSIAAAEPLSFNRSKGTSVVQSPSASTGCAGCPTSSGTAGQWRGADELRQDRFQDAVQAAKTWATSDRAPANRTRGSRTSGDGSWRDSDRFSQQSSPSTTLRRSSISGRVTPPKMISVTERIRRQEEIIRAQQASGFRATIGSPNSPATRPVQPSSGISPDVGASSLTQLDP</sequence>
<feature type="compositionally biased region" description="Low complexity" evidence="1">
    <location>
        <begin position="359"/>
        <end position="371"/>
    </location>
</feature>